<name>A0A8J2TZ88_9MICO</name>
<evidence type="ECO:0000256" key="1">
    <source>
        <dbReference type="ARBA" id="ARBA00023125"/>
    </source>
</evidence>
<dbReference type="InterPro" id="IPR000551">
    <property type="entry name" value="MerR-type_HTH_dom"/>
</dbReference>
<dbReference type="SUPFAM" id="SSF46955">
    <property type="entry name" value="Putative DNA-binding domain"/>
    <property type="match status" value="1"/>
</dbReference>
<dbReference type="Proteomes" id="UP000616114">
    <property type="component" value="Unassembled WGS sequence"/>
</dbReference>
<gene>
    <name evidence="4" type="ORF">GCM10011333_23030</name>
</gene>
<dbReference type="PANTHER" id="PTHR30204:SF93">
    <property type="entry name" value="HTH MERR-TYPE DOMAIN-CONTAINING PROTEIN"/>
    <property type="match status" value="1"/>
</dbReference>
<dbReference type="InterPro" id="IPR009061">
    <property type="entry name" value="DNA-bd_dom_put_sf"/>
</dbReference>
<organism evidence="4 5">
    <name type="scientific">Sediminivirga luteola</name>
    <dbReference type="NCBI Taxonomy" id="1774748"/>
    <lineage>
        <taxon>Bacteria</taxon>
        <taxon>Bacillati</taxon>
        <taxon>Actinomycetota</taxon>
        <taxon>Actinomycetes</taxon>
        <taxon>Micrococcales</taxon>
        <taxon>Brevibacteriaceae</taxon>
        <taxon>Sediminivirga</taxon>
    </lineage>
</organism>
<dbReference type="PROSITE" id="PS50937">
    <property type="entry name" value="HTH_MERR_2"/>
    <property type="match status" value="1"/>
</dbReference>
<reference evidence="4" key="2">
    <citation type="submission" date="2020-09" db="EMBL/GenBank/DDBJ databases">
        <authorList>
            <person name="Sun Q."/>
            <person name="Zhou Y."/>
        </authorList>
    </citation>
    <scope>NUCLEOTIDE SEQUENCE</scope>
    <source>
        <strain evidence="4">CGMCC 1.12785</strain>
    </source>
</reference>
<dbReference type="EMBL" id="BMFY01000009">
    <property type="protein sequence ID" value="GGA19242.1"/>
    <property type="molecule type" value="Genomic_DNA"/>
</dbReference>
<dbReference type="GO" id="GO:0003700">
    <property type="term" value="F:DNA-binding transcription factor activity"/>
    <property type="evidence" value="ECO:0007669"/>
    <property type="project" value="InterPro"/>
</dbReference>
<dbReference type="Gene3D" id="1.10.1660.10">
    <property type="match status" value="1"/>
</dbReference>
<evidence type="ECO:0000313" key="5">
    <source>
        <dbReference type="Proteomes" id="UP000616114"/>
    </source>
</evidence>
<reference evidence="4" key="1">
    <citation type="journal article" date="2014" name="Int. J. Syst. Evol. Microbiol.">
        <title>Complete genome sequence of Corynebacterium casei LMG S-19264T (=DSM 44701T), isolated from a smear-ripened cheese.</title>
        <authorList>
            <consortium name="US DOE Joint Genome Institute (JGI-PGF)"/>
            <person name="Walter F."/>
            <person name="Albersmeier A."/>
            <person name="Kalinowski J."/>
            <person name="Ruckert C."/>
        </authorList>
    </citation>
    <scope>NUCLEOTIDE SEQUENCE</scope>
    <source>
        <strain evidence="4">CGMCC 1.12785</strain>
    </source>
</reference>
<accession>A0A8J2TZ88</accession>
<dbReference type="GO" id="GO:0003677">
    <property type="term" value="F:DNA binding"/>
    <property type="evidence" value="ECO:0007669"/>
    <property type="project" value="UniProtKB-KW"/>
</dbReference>
<keyword evidence="2" id="KW-0175">Coiled coil</keyword>
<keyword evidence="5" id="KW-1185">Reference proteome</keyword>
<dbReference type="PANTHER" id="PTHR30204">
    <property type="entry name" value="REDOX-CYCLING DRUG-SENSING TRANSCRIPTIONAL ACTIVATOR SOXR"/>
    <property type="match status" value="1"/>
</dbReference>
<dbReference type="CDD" id="cd00592">
    <property type="entry name" value="HTH_MerR-like"/>
    <property type="match status" value="1"/>
</dbReference>
<dbReference type="RefSeq" id="WP_188551029.1">
    <property type="nucleotide sequence ID" value="NZ_BMFY01000009.1"/>
</dbReference>
<evidence type="ECO:0000259" key="3">
    <source>
        <dbReference type="PROSITE" id="PS50937"/>
    </source>
</evidence>
<evidence type="ECO:0000256" key="2">
    <source>
        <dbReference type="SAM" id="Coils"/>
    </source>
</evidence>
<feature type="domain" description="HTH merR-type" evidence="3">
    <location>
        <begin position="1"/>
        <end position="71"/>
    </location>
</feature>
<evidence type="ECO:0000313" key="4">
    <source>
        <dbReference type="EMBL" id="GGA19242.1"/>
    </source>
</evidence>
<dbReference type="Pfam" id="PF13411">
    <property type="entry name" value="MerR_1"/>
    <property type="match status" value="1"/>
</dbReference>
<dbReference type="AlphaFoldDB" id="A0A8J2TZ88"/>
<dbReference type="InterPro" id="IPR047057">
    <property type="entry name" value="MerR_fam"/>
</dbReference>
<feature type="coiled-coil region" evidence="2">
    <location>
        <begin position="79"/>
        <end position="106"/>
    </location>
</feature>
<dbReference type="SMART" id="SM00422">
    <property type="entry name" value="HTH_MERR"/>
    <property type="match status" value="1"/>
</dbReference>
<protein>
    <submittedName>
        <fullName evidence="4">Transcriptional regulator, MerR family protein</fullName>
    </submittedName>
</protein>
<proteinExistence type="predicted"/>
<comment type="caution">
    <text evidence="4">The sequence shown here is derived from an EMBL/GenBank/DDBJ whole genome shotgun (WGS) entry which is preliminary data.</text>
</comment>
<sequence length="241" mass="26678">MGWSTREVAKLAGTTLRTVRHYHDIGLLEEPERLPNGYKSYRTVHLVRLLEIRRLTRLGLSLSAIATVLQDPADLNETLDAVQDDLAETIAQLQLAQEEIAKLRRTPTGTDLPFDIAVAAKDAELSDADRSLYAVITQVAGDKGHEHWSTLLKGAARTPASEEFDALPADADEETRHRLAEQLAPQTADLLAQHPLPADARPGSIRERELFARTVIEAMTDLYNPAQLDVIARIWRAIGIV</sequence>
<keyword evidence="1" id="KW-0238">DNA-binding</keyword>